<dbReference type="AlphaFoldDB" id="A0A1U7LPR7"/>
<keyword evidence="2" id="KW-1185">Reference proteome</keyword>
<comment type="caution">
    <text evidence="1">The sequence shown here is derived from an EMBL/GenBank/DDBJ whole genome shotgun (WGS) entry which is preliminary data.</text>
</comment>
<dbReference type="PANTHER" id="PTHR40635:SF1">
    <property type="match status" value="1"/>
</dbReference>
<sequence length="165" mass="18978">MSTSRPSTFATLNRRYLRISQYSVLEVRIYLDLKHVPWFTWEIISEIRPLIIPKLREEATKKKKQSSKDVIKTDKFEATIFLLPIKTRHEILSKSKTLTFPPSRSDDEEDLNIKPTLNTKYDGYTIWGKSLCIIAKPPLESGRNNGLEDWIQATQAGPTGGDEII</sequence>
<protein>
    <submittedName>
        <fullName evidence="1">Uncharacterized protein</fullName>
    </submittedName>
</protein>
<gene>
    <name evidence="1" type="ORF">NEOLI_003162</name>
</gene>
<evidence type="ECO:0000313" key="1">
    <source>
        <dbReference type="EMBL" id="OLL24629.1"/>
    </source>
</evidence>
<reference evidence="1 2" key="1">
    <citation type="submission" date="2016-04" db="EMBL/GenBank/DDBJ databases">
        <title>Evolutionary innovation and constraint leading to complex multicellularity in the Ascomycota.</title>
        <authorList>
            <person name="Cisse O."/>
            <person name="Nguyen A."/>
            <person name="Hewitt D.A."/>
            <person name="Jedd G."/>
            <person name="Stajich J.E."/>
        </authorList>
    </citation>
    <scope>NUCLEOTIDE SEQUENCE [LARGE SCALE GENOMIC DNA]</scope>
    <source>
        <strain evidence="1 2">DAH-3</strain>
    </source>
</reference>
<dbReference type="OrthoDB" id="5374757at2759"/>
<dbReference type="PANTHER" id="PTHR40635">
    <property type="match status" value="1"/>
</dbReference>
<name>A0A1U7LPR7_NEOID</name>
<dbReference type="EMBL" id="LXFE01000704">
    <property type="protein sequence ID" value="OLL24629.1"/>
    <property type="molecule type" value="Genomic_DNA"/>
</dbReference>
<organism evidence="1 2">
    <name type="scientific">Neolecta irregularis (strain DAH-3)</name>
    <dbReference type="NCBI Taxonomy" id="1198029"/>
    <lineage>
        <taxon>Eukaryota</taxon>
        <taxon>Fungi</taxon>
        <taxon>Dikarya</taxon>
        <taxon>Ascomycota</taxon>
        <taxon>Taphrinomycotina</taxon>
        <taxon>Neolectales</taxon>
        <taxon>Neolectaceae</taxon>
        <taxon>Neolecta</taxon>
    </lineage>
</organism>
<evidence type="ECO:0000313" key="2">
    <source>
        <dbReference type="Proteomes" id="UP000186594"/>
    </source>
</evidence>
<dbReference type="Proteomes" id="UP000186594">
    <property type="component" value="Unassembled WGS sequence"/>
</dbReference>
<accession>A0A1U7LPR7</accession>
<dbReference type="OMA" id="FTWEIIS"/>
<proteinExistence type="predicted"/>